<accession>A0ABX9JWK0</accession>
<dbReference type="EMBL" id="QUMU01000008">
    <property type="protein sequence ID" value="REG28574.1"/>
    <property type="molecule type" value="Genomic_DNA"/>
</dbReference>
<dbReference type="Proteomes" id="UP000256345">
    <property type="component" value="Unassembled WGS sequence"/>
</dbReference>
<evidence type="ECO:0000313" key="3">
    <source>
        <dbReference type="Proteomes" id="UP000256345"/>
    </source>
</evidence>
<gene>
    <name evidence="2" type="ORF">ATI61_108107</name>
</gene>
<sequence>MNARVLCVGSLLLFLPFFSAFAGSGSMNGQWTIKRDYTLDGVLNSNETLTLTLNSHHNIFTGAYNAIANDSIFEGRTYMARTTTILAMIQVDATYYVTYSGRLVAPGRFVGTWYDVEGNRGDFELSQP</sequence>
<evidence type="ECO:0000313" key="2">
    <source>
        <dbReference type="EMBL" id="REG28574.1"/>
    </source>
</evidence>
<dbReference type="RefSeq" id="WP_147333011.1">
    <property type="nucleotide sequence ID" value="NZ_CP011509.1"/>
</dbReference>
<proteinExistence type="predicted"/>
<keyword evidence="1" id="KW-0732">Signal</keyword>
<keyword evidence="3" id="KW-1185">Reference proteome</keyword>
<name>A0ABX9JWK0_9BACT</name>
<comment type="caution">
    <text evidence="2">The sequence shown here is derived from an EMBL/GenBank/DDBJ whole genome shotgun (WGS) entry which is preliminary data.</text>
</comment>
<feature type="chain" id="PRO_5046524039" evidence="1">
    <location>
        <begin position="23"/>
        <end position="128"/>
    </location>
</feature>
<organism evidence="2 3">
    <name type="scientific">Archangium gephyra</name>
    <dbReference type="NCBI Taxonomy" id="48"/>
    <lineage>
        <taxon>Bacteria</taxon>
        <taxon>Pseudomonadati</taxon>
        <taxon>Myxococcota</taxon>
        <taxon>Myxococcia</taxon>
        <taxon>Myxococcales</taxon>
        <taxon>Cystobacterineae</taxon>
        <taxon>Archangiaceae</taxon>
        <taxon>Archangium</taxon>
    </lineage>
</organism>
<feature type="signal peptide" evidence="1">
    <location>
        <begin position="1"/>
        <end position="22"/>
    </location>
</feature>
<evidence type="ECO:0000256" key="1">
    <source>
        <dbReference type="SAM" id="SignalP"/>
    </source>
</evidence>
<protein>
    <submittedName>
        <fullName evidence="2">Uncharacterized protein</fullName>
    </submittedName>
</protein>
<reference evidence="2 3" key="1">
    <citation type="submission" date="2018-08" db="EMBL/GenBank/DDBJ databases">
        <title>Genomic Encyclopedia of Archaeal and Bacterial Type Strains, Phase II (KMG-II): from individual species to whole genera.</title>
        <authorList>
            <person name="Goeker M."/>
        </authorList>
    </citation>
    <scope>NUCLEOTIDE SEQUENCE [LARGE SCALE GENOMIC DNA]</scope>
    <source>
        <strain evidence="2 3">DSM 2261</strain>
    </source>
</reference>